<keyword evidence="3 5" id="KW-0067">ATP-binding</keyword>
<dbReference type="SUPFAM" id="SSF52540">
    <property type="entry name" value="P-loop containing nucleoside triphosphate hydrolases"/>
    <property type="match status" value="1"/>
</dbReference>
<sequence>MCTAGGLPTVDEVTTQTTYADMVSCRDVRKTYGTGESTVRAVDGVSADFAAGEFTAIMGPSGSGKTTLMHLLAGLDTPTEGSISVAGTSLVGLDDRSLTELRRDRIGFVFQAFNLLPTLTARQNITLPLRLAGRPVDAAQLRVITDALQIGDRLEHRPAELSGGQQQRVAVARALLAQPSVVFADEPTGALDIATGRALLGGLRDAAQQYGQTIIMVTHDPGAATYADRVLVMADGRIHDELRRPSRETILASLASVTV</sequence>
<dbReference type="InterPro" id="IPR017871">
    <property type="entry name" value="ABC_transporter-like_CS"/>
</dbReference>
<proteinExistence type="predicted"/>
<reference evidence="6" key="1">
    <citation type="submission" date="2016-06" db="EMBL/GenBank/DDBJ databases">
        <authorList>
            <person name="Varghese N."/>
        </authorList>
    </citation>
    <scope>NUCLEOTIDE SEQUENCE [LARGE SCALE GENOMIC DNA]</scope>
    <source>
        <strain evidence="6">DSM 45555</strain>
    </source>
</reference>
<keyword evidence="2" id="KW-0547">Nucleotide-binding</keyword>
<dbReference type="GO" id="GO:0098796">
    <property type="term" value="C:membrane protein complex"/>
    <property type="evidence" value="ECO:0007669"/>
    <property type="project" value="UniProtKB-ARBA"/>
</dbReference>
<keyword evidence="1" id="KW-0813">Transport</keyword>
<protein>
    <submittedName>
        <fullName evidence="5">Putative ABC transport system ATP-binding protein</fullName>
    </submittedName>
</protein>
<dbReference type="PROSITE" id="PS00211">
    <property type="entry name" value="ABC_TRANSPORTER_1"/>
    <property type="match status" value="1"/>
</dbReference>
<dbReference type="SMART" id="SM00382">
    <property type="entry name" value="AAA"/>
    <property type="match status" value="1"/>
</dbReference>
<dbReference type="EMBL" id="FMCV01000020">
    <property type="protein sequence ID" value="SCF36699.1"/>
    <property type="molecule type" value="Genomic_DNA"/>
</dbReference>
<dbReference type="InterPro" id="IPR017911">
    <property type="entry name" value="MacB-like_ATP-bd"/>
</dbReference>
<dbReference type="PROSITE" id="PS50893">
    <property type="entry name" value="ABC_TRANSPORTER_2"/>
    <property type="match status" value="1"/>
</dbReference>
<organism evidence="5 6">
    <name type="scientific">Micromonospora marina</name>
    <dbReference type="NCBI Taxonomy" id="307120"/>
    <lineage>
        <taxon>Bacteria</taxon>
        <taxon>Bacillati</taxon>
        <taxon>Actinomycetota</taxon>
        <taxon>Actinomycetes</taxon>
        <taxon>Micromonosporales</taxon>
        <taxon>Micromonosporaceae</taxon>
        <taxon>Micromonospora</taxon>
    </lineage>
</organism>
<dbReference type="Proteomes" id="UP000198551">
    <property type="component" value="Unassembled WGS sequence"/>
</dbReference>
<dbReference type="Pfam" id="PF00005">
    <property type="entry name" value="ABC_tran"/>
    <property type="match status" value="1"/>
</dbReference>
<evidence type="ECO:0000256" key="1">
    <source>
        <dbReference type="ARBA" id="ARBA00022448"/>
    </source>
</evidence>
<dbReference type="CDD" id="cd03255">
    <property type="entry name" value="ABC_MJ0796_LolCDE_FtsE"/>
    <property type="match status" value="1"/>
</dbReference>
<feature type="domain" description="ABC transporter" evidence="4">
    <location>
        <begin position="23"/>
        <end position="259"/>
    </location>
</feature>
<dbReference type="InterPro" id="IPR003439">
    <property type="entry name" value="ABC_transporter-like_ATP-bd"/>
</dbReference>
<evidence type="ECO:0000313" key="6">
    <source>
        <dbReference type="Proteomes" id="UP000198551"/>
    </source>
</evidence>
<dbReference type="InterPro" id="IPR015854">
    <property type="entry name" value="ABC_transpr_LolD-like"/>
</dbReference>
<evidence type="ECO:0000256" key="2">
    <source>
        <dbReference type="ARBA" id="ARBA00022741"/>
    </source>
</evidence>
<keyword evidence="6" id="KW-1185">Reference proteome</keyword>
<accession>A0A1C4ZUS5</accession>
<dbReference type="RefSeq" id="WP_051090563.1">
    <property type="nucleotide sequence ID" value="NZ_FMCV01000020.1"/>
</dbReference>
<dbReference type="InterPro" id="IPR027417">
    <property type="entry name" value="P-loop_NTPase"/>
</dbReference>
<evidence type="ECO:0000313" key="5">
    <source>
        <dbReference type="EMBL" id="SCF36699.1"/>
    </source>
</evidence>
<dbReference type="GO" id="GO:0005524">
    <property type="term" value="F:ATP binding"/>
    <property type="evidence" value="ECO:0007669"/>
    <property type="project" value="UniProtKB-KW"/>
</dbReference>
<dbReference type="FunFam" id="3.40.50.300:FF:000032">
    <property type="entry name" value="Export ABC transporter ATP-binding protein"/>
    <property type="match status" value="1"/>
</dbReference>
<dbReference type="PANTHER" id="PTHR24220:SF685">
    <property type="entry name" value="ABC TRANSPORTER RELATED"/>
    <property type="match status" value="1"/>
</dbReference>
<evidence type="ECO:0000259" key="4">
    <source>
        <dbReference type="PROSITE" id="PS50893"/>
    </source>
</evidence>
<dbReference type="PANTHER" id="PTHR24220">
    <property type="entry name" value="IMPORT ATP-BINDING PROTEIN"/>
    <property type="match status" value="1"/>
</dbReference>
<gene>
    <name evidence="5" type="ORF">GA0070215_120124</name>
</gene>
<dbReference type="GO" id="GO:0022857">
    <property type="term" value="F:transmembrane transporter activity"/>
    <property type="evidence" value="ECO:0007669"/>
    <property type="project" value="UniProtKB-ARBA"/>
</dbReference>
<dbReference type="InterPro" id="IPR003593">
    <property type="entry name" value="AAA+_ATPase"/>
</dbReference>
<dbReference type="GO" id="GO:0005886">
    <property type="term" value="C:plasma membrane"/>
    <property type="evidence" value="ECO:0007669"/>
    <property type="project" value="TreeGrafter"/>
</dbReference>
<dbReference type="Gene3D" id="3.40.50.300">
    <property type="entry name" value="P-loop containing nucleotide triphosphate hydrolases"/>
    <property type="match status" value="1"/>
</dbReference>
<dbReference type="AlphaFoldDB" id="A0A1C4ZUS5"/>
<evidence type="ECO:0000256" key="3">
    <source>
        <dbReference type="ARBA" id="ARBA00022840"/>
    </source>
</evidence>
<dbReference type="GO" id="GO:0016887">
    <property type="term" value="F:ATP hydrolysis activity"/>
    <property type="evidence" value="ECO:0007669"/>
    <property type="project" value="InterPro"/>
</dbReference>
<name>A0A1C4ZUS5_9ACTN</name>